<keyword evidence="2" id="KW-1133">Transmembrane helix</keyword>
<evidence type="ECO:0008006" key="6">
    <source>
        <dbReference type="Google" id="ProtNLM"/>
    </source>
</evidence>
<sequence>MTASLSLFMRRLLFLSLILQYLLHHCNGLIRRDTRSNDSEILPRSPSPITSMQWRIQEERLYLRWIENSTASGLMNDAMMRHYIHIHRMVLFHNTYVPSDDSPTTVIRTLRGSRSAQITGLRPKSIYQIKMVTLSRSETLSSKPIRINTGQLEFLRAYNLTVSKVKDTSAVFIWYYEPPFVYEISFKLECTGVQLYKDAVKVTKPVIRFTYEALPTTKGQCSYYSTTLQPNTMYHCHLLTVADSSISSQPYSQVQFSTSIGRPSAPPMPVIVTDAKHKYDFSVKLFKSSLKYGPISHYTVYAVPVTRSSGSSLNHPFTPVVPYNALMHKSVTMHLASEVSTRLPFMIGLYGNETLPNELYFEGEDIKRTGAFKENEYYTFIVFAFTKIKDSNGTALYSMSLPANPPIHIEYSEDDIWIEEKKPTIKHFVFITLYTILSITGILIGTLLLICCILINNRYWTFGKIKRKYKKLTNKESEEEEEEEVTIFMNSFIDTLKSETKRATKPRGHGSLRLEELKLLAHEENDEDYRPDLFSIVTPPDSPVAVNKPTSPLVTHAIINETNNEQCNNERKGQIDTEYNDSKATCTKSSSYINSSVAAHVNCSDDGMMTAGTFKLPRAIKYVPPTSAMNSQQYYKTHTPGTPLRRMPEPVPISKEPSRLSREVSKASILSEDVSKEITGDPSISREPSQDVGVIINDPSISKESSSDPFDDPSISREASSKEMEGVSNGGIRIQIINPDNEIEELIDTGIKMNDRMESENANRPGIGTNPEEIVTNLIDW</sequence>
<evidence type="ECO:0000256" key="3">
    <source>
        <dbReference type="SAM" id="SignalP"/>
    </source>
</evidence>
<reference evidence="4" key="2">
    <citation type="submission" date="2024-06" db="UniProtKB">
        <authorList>
            <consortium name="EnsemblMetazoa"/>
        </authorList>
    </citation>
    <scope>IDENTIFICATION</scope>
</reference>
<protein>
    <recommendedName>
        <fullName evidence="6">Fibronectin type-III domain-containing protein</fullName>
    </recommendedName>
</protein>
<dbReference type="SUPFAM" id="SSF49265">
    <property type="entry name" value="Fibronectin type III"/>
    <property type="match status" value="1"/>
</dbReference>
<feature type="region of interest" description="Disordered" evidence="1">
    <location>
        <begin position="632"/>
        <end position="727"/>
    </location>
</feature>
<evidence type="ECO:0000313" key="4">
    <source>
        <dbReference type="EnsemblMetazoa" id="XP_019864439.1"/>
    </source>
</evidence>
<dbReference type="Proteomes" id="UP000007879">
    <property type="component" value="Unassembled WGS sequence"/>
</dbReference>
<evidence type="ECO:0000256" key="2">
    <source>
        <dbReference type="SAM" id="Phobius"/>
    </source>
</evidence>
<dbReference type="RefSeq" id="XP_019864439.1">
    <property type="nucleotide sequence ID" value="XM_020008880.1"/>
</dbReference>
<dbReference type="EnsemblMetazoa" id="XM_020008880.1">
    <property type="protein sequence ID" value="XP_019864439.1"/>
    <property type="gene ID" value="LOC109593776"/>
</dbReference>
<feature type="transmembrane region" description="Helical" evidence="2">
    <location>
        <begin position="428"/>
        <end position="455"/>
    </location>
</feature>
<evidence type="ECO:0000313" key="5">
    <source>
        <dbReference type="Proteomes" id="UP000007879"/>
    </source>
</evidence>
<accession>A0AAN0K5B5</accession>
<dbReference type="InterPro" id="IPR036116">
    <property type="entry name" value="FN3_sf"/>
</dbReference>
<keyword evidence="3" id="KW-0732">Signal</keyword>
<keyword evidence="2" id="KW-0472">Membrane</keyword>
<keyword evidence="2" id="KW-0812">Transmembrane</keyword>
<dbReference type="GeneID" id="109593776"/>
<reference evidence="5" key="1">
    <citation type="journal article" date="2010" name="Nature">
        <title>The Amphimedon queenslandica genome and the evolution of animal complexity.</title>
        <authorList>
            <person name="Srivastava M."/>
            <person name="Simakov O."/>
            <person name="Chapman J."/>
            <person name="Fahey B."/>
            <person name="Gauthier M.E."/>
            <person name="Mitros T."/>
            <person name="Richards G.S."/>
            <person name="Conaco C."/>
            <person name="Dacre M."/>
            <person name="Hellsten U."/>
            <person name="Larroux C."/>
            <person name="Putnam N.H."/>
            <person name="Stanke M."/>
            <person name="Adamska M."/>
            <person name="Darling A."/>
            <person name="Degnan S.M."/>
            <person name="Oakley T.H."/>
            <person name="Plachetzki D.C."/>
            <person name="Zhai Y."/>
            <person name="Adamski M."/>
            <person name="Calcino A."/>
            <person name="Cummins S.F."/>
            <person name="Goodstein D.M."/>
            <person name="Harris C."/>
            <person name="Jackson D.J."/>
            <person name="Leys S.P."/>
            <person name="Shu S."/>
            <person name="Woodcroft B.J."/>
            <person name="Vervoort M."/>
            <person name="Kosik K.S."/>
            <person name="Manning G."/>
            <person name="Degnan B.M."/>
            <person name="Rokhsar D.S."/>
        </authorList>
    </citation>
    <scope>NUCLEOTIDE SEQUENCE [LARGE SCALE GENOMIC DNA]</scope>
</reference>
<organism evidence="4 5">
    <name type="scientific">Amphimedon queenslandica</name>
    <name type="common">Sponge</name>
    <dbReference type="NCBI Taxonomy" id="400682"/>
    <lineage>
        <taxon>Eukaryota</taxon>
        <taxon>Metazoa</taxon>
        <taxon>Porifera</taxon>
        <taxon>Demospongiae</taxon>
        <taxon>Heteroscleromorpha</taxon>
        <taxon>Haplosclerida</taxon>
        <taxon>Niphatidae</taxon>
        <taxon>Amphimedon</taxon>
    </lineage>
</organism>
<name>A0AAN0K5B5_AMPQE</name>
<feature type="chain" id="PRO_5042978661" description="Fibronectin type-III domain-containing protein" evidence="3">
    <location>
        <begin position="29"/>
        <end position="781"/>
    </location>
</feature>
<feature type="signal peptide" evidence="3">
    <location>
        <begin position="1"/>
        <end position="28"/>
    </location>
</feature>
<feature type="compositionally biased region" description="Basic and acidic residues" evidence="1">
    <location>
        <begin position="656"/>
        <end position="665"/>
    </location>
</feature>
<dbReference type="KEGG" id="aqu:109593776"/>
<evidence type="ECO:0000256" key="1">
    <source>
        <dbReference type="SAM" id="MobiDB-lite"/>
    </source>
</evidence>
<dbReference type="AlphaFoldDB" id="A0AAN0K5B5"/>
<keyword evidence="5" id="KW-1185">Reference proteome</keyword>
<proteinExistence type="predicted"/>